<gene>
    <name evidence="4" type="ORF">SAMN04487968_10837</name>
</gene>
<dbReference type="GO" id="GO:0071949">
    <property type="term" value="F:FAD binding"/>
    <property type="evidence" value="ECO:0007669"/>
    <property type="project" value="InterPro"/>
</dbReference>
<evidence type="ECO:0000256" key="1">
    <source>
        <dbReference type="SAM" id="MobiDB-lite"/>
    </source>
</evidence>
<dbReference type="InterPro" id="IPR001155">
    <property type="entry name" value="OxRdtase_FMN_N"/>
</dbReference>
<dbReference type="SUPFAM" id="SSF51395">
    <property type="entry name" value="FMN-linked oxidoreductases"/>
    <property type="match status" value="1"/>
</dbReference>
<dbReference type="OrthoDB" id="3169239at2"/>
<dbReference type="Gene3D" id="3.50.50.60">
    <property type="entry name" value="FAD/NAD(P)-binding domain"/>
    <property type="match status" value="1"/>
</dbReference>
<dbReference type="GO" id="GO:0010181">
    <property type="term" value="F:FMN binding"/>
    <property type="evidence" value="ECO:0007669"/>
    <property type="project" value="InterPro"/>
</dbReference>
<dbReference type="RefSeq" id="WP_091123960.1">
    <property type="nucleotide sequence ID" value="NZ_FOLB01000008.1"/>
</dbReference>
<evidence type="ECO:0000259" key="2">
    <source>
        <dbReference type="Pfam" id="PF00724"/>
    </source>
</evidence>
<dbReference type="GO" id="GO:0003959">
    <property type="term" value="F:NADPH dehydrogenase activity"/>
    <property type="evidence" value="ECO:0007669"/>
    <property type="project" value="InterPro"/>
</dbReference>
<dbReference type="EMBL" id="FOLB01000008">
    <property type="protein sequence ID" value="SFC57108.1"/>
    <property type="molecule type" value="Genomic_DNA"/>
</dbReference>
<organism evidence="4 5">
    <name type="scientific">Nocardioides terrae</name>
    <dbReference type="NCBI Taxonomy" id="574651"/>
    <lineage>
        <taxon>Bacteria</taxon>
        <taxon>Bacillati</taxon>
        <taxon>Actinomycetota</taxon>
        <taxon>Actinomycetes</taxon>
        <taxon>Propionibacteriales</taxon>
        <taxon>Nocardioidaceae</taxon>
        <taxon>Nocardioides</taxon>
    </lineage>
</organism>
<dbReference type="InterPro" id="IPR013785">
    <property type="entry name" value="Aldolase_TIM"/>
</dbReference>
<dbReference type="AlphaFoldDB" id="A0A1I1KEF5"/>
<dbReference type="Proteomes" id="UP000198832">
    <property type="component" value="Unassembled WGS sequence"/>
</dbReference>
<dbReference type="GO" id="GO:0050661">
    <property type="term" value="F:NADP binding"/>
    <property type="evidence" value="ECO:0007669"/>
    <property type="project" value="InterPro"/>
</dbReference>
<keyword evidence="4" id="KW-0560">Oxidoreductase</keyword>
<dbReference type="PANTHER" id="PTHR43303">
    <property type="entry name" value="NADPH DEHYDROGENASE C23G7.10C-RELATED"/>
    <property type="match status" value="1"/>
</dbReference>
<dbReference type="NCBIfam" id="NF006101">
    <property type="entry name" value="PRK08255.1"/>
    <property type="match status" value="1"/>
</dbReference>
<dbReference type="PRINTS" id="PR00420">
    <property type="entry name" value="RNGMNOXGNASE"/>
</dbReference>
<reference evidence="4 5" key="1">
    <citation type="submission" date="2016-10" db="EMBL/GenBank/DDBJ databases">
        <authorList>
            <person name="de Groot N.N."/>
        </authorList>
    </citation>
    <scope>NUCLEOTIDE SEQUENCE [LARGE SCALE GENOMIC DNA]</scope>
    <source>
        <strain evidence="4 5">CGMCC 1.7056</strain>
    </source>
</reference>
<dbReference type="SUPFAM" id="SSF51905">
    <property type="entry name" value="FAD/NAD(P)-binding domain"/>
    <property type="match status" value="1"/>
</dbReference>
<feature type="domain" description="FAD-binding" evidence="3">
    <location>
        <begin position="110"/>
        <end position="328"/>
    </location>
</feature>
<feature type="region of interest" description="Disordered" evidence="1">
    <location>
        <begin position="743"/>
        <end position="766"/>
    </location>
</feature>
<evidence type="ECO:0000313" key="5">
    <source>
        <dbReference type="Proteomes" id="UP000198832"/>
    </source>
</evidence>
<accession>A0A1I1KEF5</accession>
<protein>
    <submittedName>
        <fullName evidence="4">Anthraniloyl-CoA monooxygenase</fullName>
    </submittedName>
</protein>
<dbReference type="PANTHER" id="PTHR43303:SF3">
    <property type="entry name" value="BLR3436 PROTEIN"/>
    <property type="match status" value="1"/>
</dbReference>
<dbReference type="Pfam" id="PF00724">
    <property type="entry name" value="Oxidored_FMN"/>
    <property type="match status" value="1"/>
</dbReference>
<feature type="domain" description="NADH:flavin oxidoreductase/NADH oxidase N-terminal" evidence="2">
    <location>
        <begin position="397"/>
        <end position="733"/>
    </location>
</feature>
<dbReference type="CDD" id="cd02932">
    <property type="entry name" value="OYE_YqiM_FMN"/>
    <property type="match status" value="1"/>
</dbReference>
<evidence type="ECO:0000313" key="4">
    <source>
        <dbReference type="EMBL" id="SFC57108.1"/>
    </source>
</evidence>
<dbReference type="InterPro" id="IPR044152">
    <property type="entry name" value="YqjM-like"/>
</dbReference>
<keyword evidence="5" id="KW-1185">Reference proteome</keyword>
<dbReference type="InterPro" id="IPR036188">
    <property type="entry name" value="FAD/NAD-bd_sf"/>
</dbReference>
<evidence type="ECO:0000259" key="3">
    <source>
        <dbReference type="Pfam" id="PF01494"/>
    </source>
</evidence>
<name>A0A1I1KEF5_9ACTN</name>
<dbReference type="Pfam" id="PF01494">
    <property type="entry name" value="FAD_binding_3"/>
    <property type="match status" value="1"/>
</dbReference>
<sequence>MRIAIVGGGPGGLYFAALMKTLDPSHDITVWERNAPDDTFGFGVVFSDETLGSIEGADPVIHQRMESRFARWTDIDVEFNGTPFTVGGQGFAAMSRKELLQIMQERVAELGVTVRYRTQAPDPDELRASYDLVLAADGLNSAVRTKYADVFRPTLDRRHNKYIWFGTDLVFEAFQFFVKQTEWGTMQIHGYPYSDQGSTFIVEMHEDVWRRAGLDRTEGEVFAPGVSDDYAVERIKEIFAGELQGHEILTNNSKWINFNTVRNERWHDGNVVLLGDAAHTAHFSIGSGTKLAMEDALALAACLHEHPDVETALAAYQAERKPVVESTQRAAQASLEWFENIGMYADQDPAQFVFNLLTRSRRITQENLRDRDAEFAALMEAEFARHQGSADETAPAMFQPVRIGELELKNRVVLSPMDMYVATDGVPTDFHLVHLGSKALGGAGLVMTEMTCVSPEGRITLGCPGLWNDEQLAAWSRVTAFVHSQSTAKIGMQLGHSGRKGSTKLMWEGMDEPLEEGNWEVIGPSALPYGADCHVPREATRADLDAVVADFVASAERAVAAGFDLVEVHAAHGYLLSSFLSPVANHRTDEYGGSLENRLRFPIKVFAAVRAAVPARIPVTVRISATDWLPDGNTDEDAVEIARAFVAAGAAAIDVSSGQVSKDEKPAFGRSYQTPFADKIRHRVAEPAGVKVIAVGAISSYDDVNSILLAGRADLCALGRTHLYDPSWTLHAAAEQDYRGPGAQWPVPWEAGRRRPPTSRTDKVPPRLQLLRDGASESVHLRWVPSAARDRV</sequence>
<dbReference type="STRING" id="574651.SAMN04487968_10837"/>
<proteinExistence type="predicted"/>
<keyword evidence="4" id="KW-0503">Monooxygenase</keyword>
<dbReference type="Gene3D" id="3.20.20.70">
    <property type="entry name" value="Aldolase class I"/>
    <property type="match status" value="1"/>
</dbReference>
<dbReference type="InterPro" id="IPR002938">
    <property type="entry name" value="FAD-bd"/>
</dbReference>
<dbReference type="Gene3D" id="3.30.9.20">
    <property type="match status" value="1"/>
</dbReference>
<dbReference type="GO" id="GO:0004497">
    <property type="term" value="F:monooxygenase activity"/>
    <property type="evidence" value="ECO:0007669"/>
    <property type="project" value="UniProtKB-KW"/>
</dbReference>